<accession>A0A1A6GJK6</accession>
<dbReference type="Proteomes" id="UP000092124">
    <property type="component" value="Unassembled WGS sequence"/>
</dbReference>
<dbReference type="STRING" id="56216.A0A1A6GJK6"/>
<evidence type="ECO:0000313" key="2">
    <source>
        <dbReference type="EMBL" id="OBS65920.1"/>
    </source>
</evidence>
<name>A0A1A6GJK6_NEOLE</name>
<feature type="non-terminal residue" evidence="2">
    <location>
        <position position="73"/>
    </location>
</feature>
<gene>
    <name evidence="2" type="ORF">A6R68_05539</name>
</gene>
<reference evidence="2 3" key="1">
    <citation type="submission" date="2016-06" db="EMBL/GenBank/DDBJ databases">
        <title>The Draft Genome Sequence and Annotation of the Desert Woodrat Neotoma lepida.</title>
        <authorList>
            <person name="Campbell M."/>
            <person name="Oakeson K.F."/>
            <person name="Yandell M."/>
            <person name="Halpert J.R."/>
            <person name="Dearing D."/>
        </authorList>
    </citation>
    <scope>NUCLEOTIDE SEQUENCE [LARGE SCALE GENOMIC DNA]</scope>
    <source>
        <strain evidence="2">417</strain>
        <tissue evidence="2">Liver</tissue>
    </source>
</reference>
<dbReference type="PROSITE" id="PS50144">
    <property type="entry name" value="MATH"/>
    <property type="match status" value="1"/>
</dbReference>
<proteinExistence type="predicted"/>
<dbReference type="EMBL" id="LZPO01088035">
    <property type="protein sequence ID" value="OBS65920.1"/>
    <property type="molecule type" value="Genomic_DNA"/>
</dbReference>
<protein>
    <recommendedName>
        <fullName evidence="1">MATH domain-containing protein</fullName>
    </recommendedName>
</protein>
<feature type="non-terminal residue" evidence="2">
    <location>
        <position position="1"/>
    </location>
</feature>
<evidence type="ECO:0000259" key="1">
    <source>
        <dbReference type="PROSITE" id="PS50144"/>
    </source>
</evidence>
<feature type="domain" description="MATH" evidence="1">
    <location>
        <begin position="1"/>
        <end position="32"/>
    </location>
</feature>
<dbReference type="InterPro" id="IPR008974">
    <property type="entry name" value="TRAF-like"/>
</dbReference>
<evidence type="ECO:0000313" key="3">
    <source>
        <dbReference type="Proteomes" id="UP000092124"/>
    </source>
</evidence>
<dbReference type="AlphaFoldDB" id="A0A1A6GJK6"/>
<comment type="caution">
    <text evidence="2">The sequence shown here is derived from an EMBL/GenBank/DDBJ whole genome shotgun (WGS) entry which is preliminary data.</text>
</comment>
<keyword evidence="3" id="KW-1185">Reference proteome</keyword>
<dbReference type="Gene3D" id="2.60.210.10">
    <property type="entry name" value="Apoptosis, Tumor Necrosis Factor Receptor Associated Protein 2, Chain A"/>
    <property type="match status" value="1"/>
</dbReference>
<dbReference type="InterPro" id="IPR002083">
    <property type="entry name" value="MATH/TRAF_dom"/>
</dbReference>
<sequence length="73" mass="8435">SIDWGWVQAISHQLLVRRHFLKDDTLIIFVDFEDLTHLIRTEVPTPANSVTSRGLLLQDEEPPVLAESSWRKP</sequence>
<organism evidence="2 3">
    <name type="scientific">Neotoma lepida</name>
    <name type="common">Desert woodrat</name>
    <dbReference type="NCBI Taxonomy" id="56216"/>
    <lineage>
        <taxon>Eukaryota</taxon>
        <taxon>Metazoa</taxon>
        <taxon>Chordata</taxon>
        <taxon>Craniata</taxon>
        <taxon>Vertebrata</taxon>
        <taxon>Euteleostomi</taxon>
        <taxon>Mammalia</taxon>
        <taxon>Eutheria</taxon>
        <taxon>Euarchontoglires</taxon>
        <taxon>Glires</taxon>
        <taxon>Rodentia</taxon>
        <taxon>Myomorpha</taxon>
        <taxon>Muroidea</taxon>
        <taxon>Cricetidae</taxon>
        <taxon>Neotominae</taxon>
        <taxon>Neotoma</taxon>
    </lineage>
</organism>
<dbReference type="SUPFAM" id="SSF49599">
    <property type="entry name" value="TRAF domain-like"/>
    <property type="match status" value="1"/>
</dbReference>